<keyword evidence="2" id="KW-1185">Reference proteome</keyword>
<evidence type="ECO:0000313" key="2">
    <source>
        <dbReference type="Proteomes" id="UP000092665"/>
    </source>
</evidence>
<dbReference type="EMBL" id="LOIC01000080">
    <property type="protein sequence ID" value="OCA53768.1"/>
    <property type="molecule type" value="Genomic_DNA"/>
</dbReference>
<accession>A0A1B8YF36</accession>
<evidence type="ECO:0000313" key="1">
    <source>
        <dbReference type="EMBL" id="OCA53768.1"/>
    </source>
</evidence>
<dbReference type="AlphaFoldDB" id="A0A1B8YF36"/>
<gene>
    <name evidence="1" type="ORF">Phpb_03320</name>
</gene>
<comment type="caution">
    <text evidence="1">The sequence shown here is derived from an EMBL/GenBank/DDBJ whole genome shotgun (WGS) entry which is preliminary data.</text>
</comment>
<proteinExistence type="predicted"/>
<organism evidence="1 2">
    <name type="scientific">Photorhabdus namnaonensis</name>
    <dbReference type="NCBI Taxonomy" id="1851568"/>
    <lineage>
        <taxon>Bacteria</taxon>
        <taxon>Pseudomonadati</taxon>
        <taxon>Pseudomonadota</taxon>
        <taxon>Gammaproteobacteria</taxon>
        <taxon>Enterobacterales</taxon>
        <taxon>Morganellaceae</taxon>
        <taxon>Photorhabdus</taxon>
    </lineage>
</organism>
<dbReference type="Proteomes" id="UP000092665">
    <property type="component" value="Unassembled WGS sequence"/>
</dbReference>
<dbReference type="PATRIC" id="fig|29488.15.peg.3649"/>
<protein>
    <submittedName>
        <fullName evidence="1">Uncharacterized protein</fullName>
    </submittedName>
</protein>
<name>A0A1B8YF36_9GAMM</name>
<reference evidence="2" key="1">
    <citation type="submission" date="2015-11" db="EMBL/GenBank/DDBJ databases">
        <authorList>
            <person name="Tobias N.J."/>
            <person name="Mishra B."/>
            <person name="Gupta D.K."/>
            <person name="Thines M."/>
            <person name="Stinear T.P."/>
            <person name="Bode H.B."/>
        </authorList>
    </citation>
    <scope>NUCLEOTIDE SEQUENCE [LARGE SCALE GENOMIC DNA]</scope>
    <source>
        <strain evidence="2">PB45.5</strain>
    </source>
</reference>
<sequence>MCVYLIFILVVLCCPCFALVSRLTPWRGFICSGFRHRKKRYYVIHLSPTDRIGRLTRSRTRCFHAAFVRELEGALWRADRDILFRSHLMRPAQIQLACSVLARYPTWRYRMVNVVIPRWERTGITLQNLLYEWRYAPTVACGVMVLVKQEK</sequence>